<dbReference type="EMBL" id="MK033571">
    <property type="protein sequence ID" value="QBH66630.1"/>
    <property type="molecule type" value="Genomic_DNA"/>
</dbReference>
<dbReference type="EMBL" id="MK033576">
    <property type="protein sequence ID" value="QBH67279.1"/>
    <property type="molecule type" value="Genomic_DNA"/>
</dbReference>
<evidence type="ECO:0000313" key="6">
    <source>
        <dbReference type="EMBL" id="QBH67019.1"/>
    </source>
</evidence>
<reference evidence="1" key="1">
    <citation type="journal article" date="2016" name="Arch. Virol.">
        <title>The comparative analysis of complete genome sequences from two South African betabaculoviruses: Phthorimaea operculella granulovirus and Plutella xylostella granulovirus.</title>
        <authorList>
            <person name="Jukes M.D."/>
            <person name="Motsoeneng B.M."/>
            <person name="Knox C.M."/>
            <person name="Hill M.P."/>
            <person name="Moore S.D."/>
        </authorList>
    </citation>
    <scope>NUCLEOTIDE SEQUENCE</scope>
    <source>
        <strain evidence="1">SA</strain>
    </source>
</reference>
<dbReference type="EMBL" id="MK033573">
    <property type="protein sequence ID" value="QBH66890.1"/>
    <property type="molecule type" value="Genomic_DNA"/>
</dbReference>
<dbReference type="SUPFAM" id="SSF52058">
    <property type="entry name" value="L domain-like"/>
    <property type="match status" value="1"/>
</dbReference>
<name>A0A1B2CRY2_9BBAC</name>
<evidence type="ECO:0000313" key="2">
    <source>
        <dbReference type="EMBL" id="QBH65850.1"/>
    </source>
</evidence>
<gene>
    <name evidence="1" type="primary">PhopGV015</name>
    <name evidence="1" type="ORF">PhopGVgp015</name>
</gene>
<dbReference type="InterPro" id="IPR032675">
    <property type="entry name" value="LRR_dom_sf"/>
</dbReference>
<dbReference type="EMBL" id="KU666536">
    <property type="protein sequence ID" value="ANY57404.1"/>
    <property type="molecule type" value="Genomic_DNA"/>
</dbReference>
<evidence type="ECO:0000313" key="3">
    <source>
        <dbReference type="EMBL" id="QBH66630.1"/>
    </source>
</evidence>
<protein>
    <recommendedName>
        <fullName evidence="9">Leucine-rich repeat protein</fullName>
    </recommendedName>
</protein>
<evidence type="ECO:0000313" key="4">
    <source>
        <dbReference type="EMBL" id="QBH66760.1"/>
    </source>
</evidence>
<evidence type="ECO:0000313" key="5">
    <source>
        <dbReference type="EMBL" id="QBH66890.1"/>
    </source>
</evidence>
<dbReference type="EMBL" id="MK033565">
    <property type="protein sequence ID" value="QBH65850.1"/>
    <property type="molecule type" value="Genomic_DNA"/>
</dbReference>
<evidence type="ECO:0000313" key="8">
    <source>
        <dbReference type="EMBL" id="QBH67279.1"/>
    </source>
</evidence>
<evidence type="ECO:0008006" key="9">
    <source>
        <dbReference type="Google" id="ProtNLM"/>
    </source>
</evidence>
<evidence type="ECO:0000313" key="1">
    <source>
        <dbReference type="EMBL" id="ANY57404.1"/>
    </source>
</evidence>
<sequence length="319" mass="37406">MLHFYAYRQLYNYLDVYSRDALARTCTTYMKFSYELKHVFIDEFDDDETILNYDCVYGIVVNLCRQKISIESVKKMKNLVKLSVVASSVDQIVDFVPVCVQNLSIKCGHGDMKILLQFMYSQLHYLDTLSVFTMRCQQIKNFNLPLSIKKLYLNTPLLIDDLNLSRLCYLTTVSFKGLRWGNISLPSTVKDLTVHDCALRDTNFTEKLSSLQKFIVEQNYCEINDVLLPNSIVHLKLEKCCITDFSFLTNLTNLRVLNVSNNPRSNLHCVQLPQTIRVLVCDYCRLRNFEFLDKLKNLKEHYKNRAYINNRPMNPMFRI</sequence>
<proteinExistence type="predicted"/>
<dbReference type="Gene3D" id="3.80.10.10">
    <property type="entry name" value="Ribonuclease Inhibitor"/>
    <property type="match status" value="1"/>
</dbReference>
<dbReference type="EMBL" id="MK033574">
    <property type="protein sequence ID" value="QBH67019.1"/>
    <property type="molecule type" value="Genomic_DNA"/>
</dbReference>
<organism evidence="1">
    <name type="scientific">Phthorimaea operculella granulovirus</name>
    <dbReference type="NCBI Taxonomy" id="192584"/>
    <lineage>
        <taxon>Viruses</taxon>
        <taxon>Viruses incertae sedis</taxon>
        <taxon>Naldaviricetes</taxon>
        <taxon>Lefavirales</taxon>
        <taxon>Baculoviridae</taxon>
        <taxon>Betabaculovirus</taxon>
        <taxon>Betabaculovirus phoperculellae</taxon>
    </lineage>
</organism>
<accession>A0A1B2CRY2</accession>
<evidence type="ECO:0000313" key="7">
    <source>
        <dbReference type="EMBL" id="QBH67149.1"/>
    </source>
</evidence>
<dbReference type="EMBL" id="MK033575">
    <property type="protein sequence ID" value="QBH67149.1"/>
    <property type="molecule type" value="Genomic_DNA"/>
</dbReference>
<reference evidence="2" key="2">
    <citation type="journal article" date="2019" name="J. Gen. Virol.">
        <title>Elucidating the genetic diversity of Phthorimaea operculella granulovirus (PhopGV).</title>
        <authorList>
            <person name="Larem A."/>
            <person name="Ben-Tiba S."/>
            <person name="Wennmann J.T."/>
            <person name="Gueli Alletti G."/>
            <person name="Jehle J.A."/>
        </authorList>
    </citation>
    <scope>NUCLEOTIDE SEQUENCE</scope>
    <source>
        <strain evidence="2">PhopGV-CR3.1</strain>
        <strain evidence="3">PhopGV-LS1.1</strain>
        <strain evidence="4">PhopGV-LS1.2</strain>
        <strain evidence="5">PhopGV-LS2.1</strain>
        <strain evidence="6">PhopGV-LS3.1</strain>
        <strain evidence="7">PhopGV-R</strain>
        <strain evidence="8">PhopGV-Ym.1</strain>
    </source>
</reference>
<dbReference type="EMBL" id="MK033572">
    <property type="protein sequence ID" value="QBH66760.1"/>
    <property type="molecule type" value="Genomic_DNA"/>
</dbReference>